<comment type="caution">
    <text evidence="3">The sequence shown here is derived from an EMBL/GenBank/DDBJ whole genome shotgun (WGS) entry which is preliminary data.</text>
</comment>
<keyword evidence="4" id="KW-1185">Reference proteome</keyword>
<evidence type="ECO:0000256" key="1">
    <source>
        <dbReference type="SAM" id="MobiDB-lite"/>
    </source>
</evidence>
<dbReference type="GO" id="GO:0005829">
    <property type="term" value="C:cytosol"/>
    <property type="evidence" value="ECO:0007669"/>
    <property type="project" value="TreeGrafter"/>
</dbReference>
<dbReference type="Proteomes" id="UP000750334">
    <property type="component" value="Unassembled WGS sequence"/>
</dbReference>
<evidence type="ECO:0000259" key="2">
    <source>
        <dbReference type="Pfam" id="PF04424"/>
    </source>
</evidence>
<dbReference type="InterPro" id="IPR007518">
    <property type="entry name" value="MINDY"/>
</dbReference>
<reference evidence="3 4" key="1">
    <citation type="submission" date="2020-11" db="EMBL/GenBank/DDBJ databases">
        <title>Kefir isolates.</title>
        <authorList>
            <person name="Marcisauskas S."/>
            <person name="Kim Y."/>
            <person name="Blasche S."/>
        </authorList>
    </citation>
    <scope>NUCLEOTIDE SEQUENCE [LARGE SCALE GENOMIC DNA]</scope>
    <source>
        <strain evidence="3 4">OG2</strain>
    </source>
</reference>
<protein>
    <recommendedName>
        <fullName evidence="2">MINDY deubiquitinase domain-containing protein</fullName>
    </recommendedName>
</protein>
<dbReference type="PANTHER" id="PTHR18063:SF6">
    <property type="entry name" value="UBIQUITIN CARBOXYL-TERMINAL HYDROLASE"/>
    <property type="match status" value="1"/>
</dbReference>
<accession>A0A9P7BCB4</accession>
<feature type="region of interest" description="Disordered" evidence="1">
    <location>
        <begin position="286"/>
        <end position="306"/>
    </location>
</feature>
<sequence length="404" mass="45313">MGVKYGTKSIDFDNNNARILIQNENGPCALIALVNALVLDSTFKSSTMELRQLIERSRKYVDLDELLQAIASTILKISTSTKEEESVGSQSKCNNIPEEEEESNISQILSLLPSLQDGMNINPIFNGSFKDSPELALFKSLGVKLVHGWLITDDNEKLTNLSNVSYDEVLDMCMEASEFSTNDDQDSNSEDDTFLKKTNILKTFIEDSSTQLTPAGINYLIQSLGNDSLAVLFRNDHFSTLIKKDGMLYTLVTDVGYKKQDTIVWETLLSVDGSQDDFVDHKFHESKAIDETNSNNHPLNDDQDSDEMADRKIALQLQEKEDRKLAESMDKEMSGKVYNKGDKINGKHKQKHSYETQPKEKKSPHHKSSKTSRTKVKSNPKVVHSSPSTNRLSPKSSKDSCTII</sequence>
<dbReference type="GO" id="GO:1990380">
    <property type="term" value="F:K48-linked deubiquitinase activity"/>
    <property type="evidence" value="ECO:0007669"/>
    <property type="project" value="InterPro"/>
</dbReference>
<dbReference type="InterPro" id="IPR033979">
    <property type="entry name" value="MINDY_domain"/>
</dbReference>
<evidence type="ECO:0000313" key="4">
    <source>
        <dbReference type="Proteomes" id="UP000750334"/>
    </source>
</evidence>
<feature type="compositionally biased region" description="Basic and acidic residues" evidence="1">
    <location>
        <begin position="352"/>
        <end position="361"/>
    </location>
</feature>
<dbReference type="GO" id="GO:0071108">
    <property type="term" value="P:protein K48-linked deubiquitination"/>
    <property type="evidence" value="ECO:0007669"/>
    <property type="project" value="TreeGrafter"/>
</dbReference>
<feature type="compositionally biased region" description="Basic residues" evidence="1">
    <location>
        <begin position="362"/>
        <end position="378"/>
    </location>
</feature>
<feature type="compositionally biased region" description="Polar residues" evidence="1">
    <location>
        <begin position="385"/>
        <end position="404"/>
    </location>
</feature>
<name>A0A9P7BCB4_MAUEX</name>
<dbReference type="PANTHER" id="PTHR18063">
    <property type="entry name" value="NF-E2 INDUCIBLE PROTEIN"/>
    <property type="match status" value="1"/>
</dbReference>
<dbReference type="OrthoDB" id="10261212at2759"/>
<dbReference type="GO" id="GO:0071944">
    <property type="term" value="C:cell periphery"/>
    <property type="evidence" value="ECO:0007669"/>
    <property type="project" value="TreeGrafter"/>
</dbReference>
<feature type="region of interest" description="Disordered" evidence="1">
    <location>
        <begin position="319"/>
        <end position="404"/>
    </location>
</feature>
<evidence type="ECO:0000313" key="3">
    <source>
        <dbReference type="EMBL" id="KAG0669788.1"/>
    </source>
</evidence>
<gene>
    <name evidence="3" type="ORF">C6P45_003308</name>
</gene>
<feature type="compositionally biased region" description="Basic and acidic residues" evidence="1">
    <location>
        <begin position="319"/>
        <end position="345"/>
    </location>
</feature>
<organism evidence="3 4">
    <name type="scientific">Maudiozyma exigua</name>
    <name type="common">Yeast</name>
    <name type="synonym">Kazachstania exigua</name>
    <dbReference type="NCBI Taxonomy" id="34358"/>
    <lineage>
        <taxon>Eukaryota</taxon>
        <taxon>Fungi</taxon>
        <taxon>Dikarya</taxon>
        <taxon>Ascomycota</taxon>
        <taxon>Saccharomycotina</taxon>
        <taxon>Saccharomycetes</taxon>
        <taxon>Saccharomycetales</taxon>
        <taxon>Saccharomycetaceae</taxon>
        <taxon>Maudiozyma</taxon>
    </lineage>
</organism>
<feature type="domain" description="MINDY deubiquitinase" evidence="2">
    <location>
        <begin position="4"/>
        <end position="283"/>
    </location>
</feature>
<dbReference type="EMBL" id="PUHR01000033">
    <property type="protein sequence ID" value="KAG0669788.1"/>
    <property type="molecule type" value="Genomic_DNA"/>
</dbReference>
<dbReference type="GO" id="GO:0004843">
    <property type="term" value="F:cysteine-type deubiquitinase activity"/>
    <property type="evidence" value="ECO:0007669"/>
    <property type="project" value="InterPro"/>
</dbReference>
<proteinExistence type="predicted"/>
<dbReference type="GO" id="GO:0016807">
    <property type="term" value="F:cysteine-type carboxypeptidase activity"/>
    <property type="evidence" value="ECO:0007669"/>
    <property type="project" value="TreeGrafter"/>
</dbReference>
<dbReference type="AlphaFoldDB" id="A0A9P7BCB4"/>
<dbReference type="Pfam" id="PF04424">
    <property type="entry name" value="MINDY_DUB"/>
    <property type="match status" value="1"/>
</dbReference>